<dbReference type="RefSeq" id="WP_331928566.1">
    <property type="nucleotide sequence ID" value="NZ_JBEPLU010000001.1"/>
</dbReference>
<evidence type="ECO:0000313" key="3">
    <source>
        <dbReference type="Proteomes" id="UP001549110"/>
    </source>
</evidence>
<reference evidence="2 3" key="1">
    <citation type="submission" date="2024-06" db="EMBL/GenBank/DDBJ databases">
        <title>Genomic Encyclopedia of Type Strains, Phase IV (KMG-IV): sequencing the most valuable type-strain genomes for metagenomic binning, comparative biology and taxonomic classification.</title>
        <authorList>
            <person name="Goeker M."/>
        </authorList>
    </citation>
    <scope>NUCLEOTIDE SEQUENCE [LARGE SCALE GENOMIC DNA]</scope>
    <source>
        <strain evidence="2 3">DSM 17809</strain>
    </source>
</reference>
<keyword evidence="3" id="KW-1185">Reference proteome</keyword>
<evidence type="ECO:0000259" key="1">
    <source>
        <dbReference type="Pfam" id="PF01370"/>
    </source>
</evidence>
<evidence type="ECO:0000313" key="2">
    <source>
        <dbReference type="EMBL" id="MET3525219.1"/>
    </source>
</evidence>
<dbReference type="EMBL" id="JBEPLU010000001">
    <property type="protein sequence ID" value="MET3525219.1"/>
    <property type="molecule type" value="Genomic_DNA"/>
</dbReference>
<feature type="domain" description="NAD-dependent epimerase/dehydratase" evidence="1">
    <location>
        <begin position="6"/>
        <end position="195"/>
    </location>
</feature>
<dbReference type="SUPFAM" id="SSF51735">
    <property type="entry name" value="NAD(P)-binding Rossmann-fold domains"/>
    <property type="match status" value="1"/>
</dbReference>
<sequence length="332" mass="35945">MTRLAAVTGATGFLGRHVVRHLAKAGWRVRILARKDPIHPLWRDIEPEVVIGDLADDAALDRLCAGADLVVHLAGLTKAWTPQAFHTVNTEGARRLAQRTTGRMLLVSSLAAREPTLSDYAATKRAGEEAARVVLGDRLGVVRPPALYGPGDPETLPLFKLAAKSPVLPLLDRQASITLMHVEDAARQIVALAAQEPPFTVALSDARPYGYGWRDIMQTAADVFGASPIYLRIPGFMLNIAAAFGALAPRSGHAPMVTSGKVREIRHRDWAIRPEEQPYLLPKPHFDLRSGFLHSVHGYVASGVNFGSLTTPLKKGTAGPLGERRQTCDDHG</sequence>
<name>A0ABV2EDW2_9CAUL</name>
<dbReference type="InterPro" id="IPR051783">
    <property type="entry name" value="NAD(P)-dependent_oxidoreduct"/>
</dbReference>
<dbReference type="PANTHER" id="PTHR48079">
    <property type="entry name" value="PROTEIN YEEZ"/>
    <property type="match status" value="1"/>
</dbReference>
<dbReference type="PANTHER" id="PTHR48079:SF6">
    <property type="entry name" value="NAD(P)-BINDING DOMAIN-CONTAINING PROTEIN-RELATED"/>
    <property type="match status" value="1"/>
</dbReference>
<protein>
    <submittedName>
        <fullName evidence="2">Nucleoside-diphosphate-sugar epimerase</fullName>
    </submittedName>
</protein>
<dbReference type="Gene3D" id="3.40.50.720">
    <property type="entry name" value="NAD(P)-binding Rossmann-like Domain"/>
    <property type="match status" value="1"/>
</dbReference>
<dbReference type="Pfam" id="PF01370">
    <property type="entry name" value="Epimerase"/>
    <property type="match status" value="1"/>
</dbReference>
<accession>A0ABV2EDW2</accession>
<organism evidence="2 3">
    <name type="scientific">Phenylobacterium koreense</name>
    <dbReference type="NCBI Taxonomy" id="266125"/>
    <lineage>
        <taxon>Bacteria</taxon>
        <taxon>Pseudomonadati</taxon>
        <taxon>Pseudomonadota</taxon>
        <taxon>Alphaproteobacteria</taxon>
        <taxon>Caulobacterales</taxon>
        <taxon>Caulobacteraceae</taxon>
        <taxon>Phenylobacterium</taxon>
    </lineage>
</organism>
<dbReference type="Proteomes" id="UP001549110">
    <property type="component" value="Unassembled WGS sequence"/>
</dbReference>
<dbReference type="InterPro" id="IPR036291">
    <property type="entry name" value="NAD(P)-bd_dom_sf"/>
</dbReference>
<gene>
    <name evidence="2" type="ORF">ABID41_000314</name>
</gene>
<comment type="caution">
    <text evidence="2">The sequence shown here is derived from an EMBL/GenBank/DDBJ whole genome shotgun (WGS) entry which is preliminary data.</text>
</comment>
<proteinExistence type="predicted"/>
<dbReference type="InterPro" id="IPR001509">
    <property type="entry name" value="Epimerase_deHydtase"/>
</dbReference>